<reference evidence="6 7" key="1">
    <citation type="submission" date="2020-07" db="EMBL/GenBank/DDBJ databases">
        <title>Sequencing the genomes of 1000 actinobacteria strains.</title>
        <authorList>
            <person name="Klenk H.-P."/>
        </authorList>
    </citation>
    <scope>NUCLEOTIDE SEQUENCE [LARGE SCALE GENOMIC DNA]</scope>
    <source>
        <strain evidence="6 7">CXB654</strain>
    </source>
</reference>
<dbReference type="EMBL" id="JACCCC010000001">
    <property type="protein sequence ID" value="NYE47331.1"/>
    <property type="molecule type" value="Genomic_DNA"/>
</dbReference>
<dbReference type="CDD" id="cd02440">
    <property type="entry name" value="AdoMet_MTases"/>
    <property type="match status" value="1"/>
</dbReference>
<dbReference type="Gene3D" id="3.40.50.150">
    <property type="entry name" value="Vaccinia Virus protein VP39"/>
    <property type="match status" value="1"/>
</dbReference>
<evidence type="ECO:0000256" key="3">
    <source>
        <dbReference type="ARBA" id="ARBA00022679"/>
    </source>
</evidence>
<evidence type="ECO:0000256" key="1">
    <source>
        <dbReference type="ARBA" id="ARBA00010815"/>
    </source>
</evidence>
<dbReference type="InterPro" id="IPR029063">
    <property type="entry name" value="SAM-dependent_MTases_sf"/>
</dbReference>
<dbReference type="SUPFAM" id="SSF53335">
    <property type="entry name" value="S-adenosyl-L-methionine-dependent methyltransferases"/>
    <property type="match status" value="1"/>
</dbReference>
<evidence type="ECO:0000313" key="7">
    <source>
        <dbReference type="Proteomes" id="UP000589036"/>
    </source>
</evidence>
<keyword evidence="4" id="KW-0949">S-adenosyl-L-methionine</keyword>
<keyword evidence="3 6" id="KW-0808">Transferase</keyword>
<dbReference type="AlphaFoldDB" id="A0A852TUI2"/>
<dbReference type="RefSeq" id="WP_179643296.1">
    <property type="nucleotide sequence ID" value="NZ_BAAAYY010000017.1"/>
</dbReference>
<dbReference type="PIRSF" id="PIRSF003085">
    <property type="entry name" value="CMAS"/>
    <property type="match status" value="1"/>
</dbReference>
<dbReference type="GO" id="GO:0008610">
    <property type="term" value="P:lipid biosynthetic process"/>
    <property type="evidence" value="ECO:0007669"/>
    <property type="project" value="InterPro"/>
</dbReference>
<comment type="caution">
    <text evidence="6">The sequence shown here is derived from an EMBL/GenBank/DDBJ whole genome shotgun (WGS) entry which is preliminary data.</text>
</comment>
<name>A0A852TUI2_9ACTN</name>
<evidence type="ECO:0000256" key="2">
    <source>
        <dbReference type="ARBA" id="ARBA00022603"/>
    </source>
</evidence>
<keyword evidence="2 6" id="KW-0489">Methyltransferase</keyword>
<dbReference type="PANTHER" id="PTHR43667:SF2">
    <property type="entry name" value="FATTY ACID C-METHYL TRANSFERASE"/>
    <property type="match status" value="1"/>
</dbReference>
<dbReference type="InterPro" id="IPR003333">
    <property type="entry name" value="CMAS"/>
</dbReference>
<dbReference type="Proteomes" id="UP000589036">
    <property type="component" value="Unassembled WGS sequence"/>
</dbReference>
<keyword evidence="5" id="KW-0443">Lipid metabolism</keyword>
<evidence type="ECO:0000256" key="4">
    <source>
        <dbReference type="ARBA" id="ARBA00022691"/>
    </source>
</evidence>
<dbReference type="Pfam" id="PF02353">
    <property type="entry name" value="CMAS"/>
    <property type="match status" value="1"/>
</dbReference>
<evidence type="ECO:0000313" key="6">
    <source>
        <dbReference type="EMBL" id="NYE47331.1"/>
    </source>
</evidence>
<accession>A0A852TUI2</accession>
<dbReference type="GO" id="GO:0032259">
    <property type="term" value="P:methylation"/>
    <property type="evidence" value="ECO:0007669"/>
    <property type="project" value="UniProtKB-KW"/>
</dbReference>
<dbReference type="EC" id="2.1.1.79" evidence="6"/>
<dbReference type="GO" id="GO:0008825">
    <property type="term" value="F:cyclopropane-fatty-acyl-phospholipid synthase activity"/>
    <property type="evidence" value="ECO:0007669"/>
    <property type="project" value="UniProtKB-EC"/>
</dbReference>
<evidence type="ECO:0000256" key="5">
    <source>
        <dbReference type="ARBA" id="ARBA00023098"/>
    </source>
</evidence>
<comment type="similarity">
    <text evidence="1">Belongs to the CFA/CMAS family.</text>
</comment>
<dbReference type="PANTHER" id="PTHR43667">
    <property type="entry name" value="CYCLOPROPANE-FATTY-ACYL-PHOSPHOLIPID SYNTHASE"/>
    <property type="match status" value="1"/>
</dbReference>
<organism evidence="6 7">
    <name type="scientific">Spinactinospora alkalitolerans</name>
    <dbReference type="NCBI Taxonomy" id="687207"/>
    <lineage>
        <taxon>Bacteria</taxon>
        <taxon>Bacillati</taxon>
        <taxon>Actinomycetota</taxon>
        <taxon>Actinomycetes</taxon>
        <taxon>Streptosporangiales</taxon>
        <taxon>Nocardiopsidaceae</taxon>
        <taxon>Spinactinospora</taxon>
    </lineage>
</organism>
<proteinExistence type="inferred from homology"/>
<dbReference type="InterPro" id="IPR050723">
    <property type="entry name" value="CFA/CMAS"/>
</dbReference>
<keyword evidence="7" id="KW-1185">Reference proteome</keyword>
<protein>
    <submittedName>
        <fullName evidence="6">Cyclopropane-fatty-acyl-phospholipid synthase</fullName>
        <ecNumber evidence="6">2.1.1.79</ecNumber>
    </submittedName>
</protein>
<sequence length="419" mass="46106">MTTSTPLPPCADGVDARRWPDVARVPRSTLRAPIARALALQAFARLPIRVGTPDGGLPTAGGPDAPLMELHRPDHFFRRLGRDGLIGFGESHMAGDWSAPDLPALLTAFADGYGALVPRPLQSLRAVALPTQPRADRGTRAGARRNIHRHYDLSNELFALFLDETMTYSCALFDAADPAGADGLAAAQRRKIDRLLDLTGVGEGTELLEIGTGWGELAVRAARRGARVVSVTLSAQQRDLAAARVAEAGVADRVQVRLSDYREVRGRFDAVVSVEMIEAVGERYWPVYFTALDRLVRPGGRVGLQAITMEHELMRASRSGYTWIHKYVFPGGLIPSVRAIEEQVDMRTAMRLVDRYAFGPDYAETLRLWREAFAAAEAEVAALGFDSVFRRMWNFYLAYSEAGFRSGMLDVEQLILERA</sequence>
<gene>
    <name evidence="6" type="ORF">HDA32_002451</name>
</gene>